<comment type="caution">
    <text evidence="3">The sequence shown here is derived from an EMBL/GenBank/DDBJ whole genome shotgun (WGS) entry which is preliminary data.</text>
</comment>
<evidence type="ECO:0000313" key="5">
    <source>
        <dbReference type="Proteomes" id="UP000297273"/>
    </source>
</evidence>
<evidence type="ECO:0000256" key="1">
    <source>
        <dbReference type="ARBA" id="ARBA00022603"/>
    </source>
</evidence>
<dbReference type="OrthoDB" id="5166699at2"/>
<keyword evidence="1 3" id="KW-0489">Methyltransferase</keyword>
<keyword evidence="5" id="KW-1185">Reference proteome</keyword>
<dbReference type="SUPFAM" id="SSF48452">
    <property type="entry name" value="TPR-like"/>
    <property type="match status" value="1"/>
</dbReference>
<keyword evidence="2 3" id="KW-0808">Transferase</keyword>
<protein>
    <submittedName>
        <fullName evidence="3">S-adenosyl-L-methionine-dependent methyltransferase</fullName>
    </submittedName>
</protein>
<dbReference type="Pfam" id="PF02636">
    <property type="entry name" value="Methyltransf_28"/>
    <property type="match status" value="1"/>
</dbReference>
<dbReference type="InterPro" id="IPR003788">
    <property type="entry name" value="NDUFAF7"/>
</dbReference>
<evidence type="ECO:0000313" key="3">
    <source>
        <dbReference type="EMBL" id="TGK02621.1"/>
    </source>
</evidence>
<accession>A0A5F1ZRR0</accession>
<dbReference type="InterPro" id="IPR038375">
    <property type="entry name" value="NDUFAF7_sf"/>
</dbReference>
<dbReference type="InterPro" id="IPR029063">
    <property type="entry name" value="SAM-dependent_MTases_sf"/>
</dbReference>
<organism evidence="3 6">
    <name type="scientific">Leptospira langatensis</name>
    <dbReference type="NCBI Taxonomy" id="2484983"/>
    <lineage>
        <taxon>Bacteria</taxon>
        <taxon>Pseudomonadati</taxon>
        <taxon>Spirochaetota</taxon>
        <taxon>Spirochaetia</taxon>
        <taxon>Leptospirales</taxon>
        <taxon>Leptospiraceae</taxon>
        <taxon>Leptospira</taxon>
    </lineage>
</organism>
<sequence length="523" mass="60753">MPKSTYTILESNARLSESKIWEYQRTYFEQRGHGAWLEGEVPFYSTSNSFIAGRYAELLLSIFEDKGHKKQKFKIIEIGGGTGKFAHLTLCALEQICPELLAEKNIQYILTDLTSTNVGEYAKHSSLQKWIEAEILSLAICDIEKDENIRLTNGSILQNESDFLHIFIANYVFDGVPQDLFEIENQGLREVRITTVHQESIWNELDAYNLGRIQIRLDERIQNDEPYSDPSWNKILREYQEQINNLFLSFPTTAIRCLDRFSTIFTDSIFFICDKGTPKIEDLTLSAAQTPVEHGSISMPVNFHCLGLWARDKSWMVLEDIEERDFLRLNIYTPIGSKLSFLPKEYARSQRNFSIDDFIHLRRSWEKLNEDIPLQETIACLKVCNWDTKVFLMFYDKILPQFDSSQISSVQTEILSEGMRILRKKNFFDTEEDLSFCIGILFARLGKLSEAISCFRESIAHYGENPYTQFNLAVCLFDSEHKEEAFEILREVRSKHPDLPIPFPLPKEMDFETFSNEQVIQGK</sequence>
<evidence type="ECO:0000256" key="2">
    <source>
        <dbReference type="ARBA" id="ARBA00022679"/>
    </source>
</evidence>
<dbReference type="EMBL" id="RQGC01000008">
    <property type="protein sequence ID" value="TGL40177.1"/>
    <property type="molecule type" value="Genomic_DNA"/>
</dbReference>
<dbReference type="Proteomes" id="UP000297946">
    <property type="component" value="Unassembled WGS sequence"/>
</dbReference>
<dbReference type="SMART" id="SM00028">
    <property type="entry name" value="TPR"/>
    <property type="match status" value="2"/>
</dbReference>
<dbReference type="AlphaFoldDB" id="A0A5F1ZRR0"/>
<dbReference type="SUPFAM" id="SSF53335">
    <property type="entry name" value="S-adenosyl-L-methionine-dependent methyltransferases"/>
    <property type="match status" value="1"/>
</dbReference>
<dbReference type="Gene3D" id="1.25.40.10">
    <property type="entry name" value="Tetratricopeptide repeat domain"/>
    <property type="match status" value="1"/>
</dbReference>
<gene>
    <name evidence="3" type="ORF">EHO57_04630</name>
    <name evidence="4" type="ORF">EHQ53_13480</name>
</gene>
<name>A0A5F1ZRR0_9LEPT</name>
<evidence type="ECO:0000313" key="6">
    <source>
        <dbReference type="Proteomes" id="UP000297946"/>
    </source>
</evidence>
<proteinExistence type="predicted"/>
<dbReference type="GO" id="GO:0032259">
    <property type="term" value="P:methylation"/>
    <property type="evidence" value="ECO:0007669"/>
    <property type="project" value="UniProtKB-KW"/>
</dbReference>
<dbReference type="InterPro" id="IPR011990">
    <property type="entry name" value="TPR-like_helical_dom_sf"/>
</dbReference>
<reference evidence="4" key="1">
    <citation type="submission" date="2018-10" db="EMBL/GenBank/DDBJ databases">
        <authorList>
            <person name="Vincent A.T."/>
            <person name="Schiettekatte O."/>
            <person name="Bourhy P."/>
            <person name="Veyrier F.J."/>
            <person name="Picardeau M."/>
        </authorList>
    </citation>
    <scope>NUCLEOTIDE SEQUENCE</scope>
    <source>
        <strain evidence="4">201702690</strain>
    </source>
</reference>
<dbReference type="Proteomes" id="UP000297273">
    <property type="component" value="Unassembled WGS sequence"/>
</dbReference>
<dbReference type="InterPro" id="IPR019734">
    <property type="entry name" value="TPR_rpt"/>
</dbReference>
<dbReference type="Gene3D" id="3.40.50.12710">
    <property type="match status" value="1"/>
</dbReference>
<dbReference type="GO" id="GO:0008168">
    <property type="term" value="F:methyltransferase activity"/>
    <property type="evidence" value="ECO:0007669"/>
    <property type="project" value="UniProtKB-KW"/>
</dbReference>
<dbReference type="RefSeq" id="WP_135646291.1">
    <property type="nucleotide sequence ID" value="NZ_RQER01000004.1"/>
</dbReference>
<reference evidence="3 6" key="2">
    <citation type="journal article" date="2019" name="PLoS Negl. Trop. Dis.">
        <title>Revisiting the worldwide diversity of Leptospira species in the environment.</title>
        <authorList>
            <person name="Vincent A.T."/>
            <person name="Schiettekatte O."/>
            <person name="Bourhy P."/>
            <person name="Veyrier F.J."/>
            <person name="Picardeau M."/>
        </authorList>
    </citation>
    <scope>NUCLEOTIDE SEQUENCE [LARGE SCALE GENOMIC DNA]</scope>
    <source>
        <strain evidence="4">201702690</strain>
        <strain evidence="3 6">SSW18</strain>
    </source>
</reference>
<evidence type="ECO:0000313" key="4">
    <source>
        <dbReference type="EMBL" id="TGL40177.1"/>
    </source>
</evidence>
<dbReference type="EMBL" id="RQER01000004">
    <property type="protein sequence ID" value="TGK02621.1"/>
    <property type="molecule type" value="Genomic_DNA"/>
</dbReference>